<evidence type="ECO:0008006" key="4">
    <source>
        <dbReference type="Google" id="ProtNLM"/>
    </source>
</evidence>
<reference evidence="2 3" key="1">
    <citation type="submission" date="2017-03" db="EMBL/GenBank/DDBJ databases">
        <title>Genome analysis of strain PAMC 26577.</title>
        <authorList>
            <person name="Oh H.-M."/>
            <person name="Yang J.-A."/>
        </authorList>
    </citation>
    <scope>NUCLEOTIDE SEQUENCE [LARGE SCALE GENOMIC DNA]</scope>
    <source>
        <strain evidence="2 3">PAMC 26577</strain>
    </source>
</reference>
<dbReference type="EMBL" id="NBTZ01000026">
    <property type="protein sequence ID" value="OTP78295.1"/>
    <property type="molecule type" value="Genomic_DNA"/>
</dbReference>
<evidence type="ECO:0000256" key="1">
    <source>
        <dbReference type="SAM" id="SignalP"/>
    </source>
</evidence>
<dbReference type="Proteomes" id="UP000195221">
    <property type="component" value="Unassembled WGS sequence"/>
</dbReference>
<evidence type="ECO:0000313" key="2">
    <source>
        <dbReference type="EMBL" id="OTP78295.1"/>
    </source>
</evidence>
<name>A0A242N3P6_CABSO</name>
<protein>
    <recommendedName>
        <fullName evidence="4">DUF4148 domain-containing protein</fullName>
    </recommendedName>
</protein>
<evidence type="ECO:0000313" key="3">
    <source>
        <dbReference type="Proteomes" id="UP000195221"/>
    </source>
</evidence>
<dbReference type="AlphaFoldDB" id="A0A242N3P6"/>
<keyword evidence="1" id="KW-0732">Signal</keyword>
<dbReference type="Pfam" id="PF13663">
    <property type="entry name" value="DUF4148"/>
    <property type="match status" value="1"/>
</dbReference>
<feature type="signal peptide" evidence="1">
    <location>
        <begin position="1"/>
        <end position="22"/>
    </location>
</feature>
<accession>A0A242N3P6</accession>
<gene>
    <name evidence="2" type="ORF">PAMC26577_06550</name>
</gene>
<organism evidence="2 3">
    <name type="scientific">Caballeronia sordidicola</name>
    <name type="common">Burkholderia sordidicola</name>
    <dbReference type="NCBI Taxonomy" id="196367"/>
    <lineage>
        <taxon>Bacteria</taxon>
        <taxon>Pseudomonadati</taxon>
        <taxon>Pseudomonadota</taxon>
        <taxon>Betaproteobacteria</taxon>
        <taxon>Burkholderiales</taxon>
        <taxon>Burkholderiaceae</taxon>
        <taxon>Caballeronia</taxon>
    </lineage>
</organism>
<comment type="caution">
    <text evidence="2">The sequence shown here is derived from an EMBL/GenBank/DDBJ whole genome shotgun (WGS) entry which is preliminary data.</text>
</comment>
<proteinExistence type="predicted"/>
<feature type="chain" id="PRO_5011269870" description="DUF4148 domain-containing protein" evidence="1">
    <location>
        <begin position="23"/>
        <end position="89"/>
    </location>
</feature>
<dbReference type="InterPro" id="IPR025421">
    <property type="entry name" value="DUF4148"/>
</dbReference>
<sequence length="89" mass="9519">MKASKNIPAVLVLTCASVVAFAQTPPSGKTRQQVQQELVQARHDGIIPTTKNDYPPSAATVARNQDVHAVTKHPGERVPAQADLHDTAK</sequence>